<dbReference type="InParanoid" id="G0R6J2"/>
<organism evidence="1 2">
    <name type="scientific">Ichthyophthirius multifiliis</name>
    <name type="common">White spot disease agent</name>
    <name type="synonym">Ich</name>
    <dbReference type="NCBI Taxonomy" id="5932"/>
    <lineage>
        <taxon>Eukaryota</taxon>
        <taxon>Sar</taxon>
        <taxon>Alveolata</taxon>
        <taxon>Ciliophora</taxon>
        <taxon>Intramacronucleata</taxon>
        <taxon>Oligohymenophorea</taxon>
        <taxon>Hymenostomatida</taxon>
        <taxon>Ophryoglenina</taxon>
        <taxon>Ichthyophthirius</taxon>
    </lineage>
</organism>
<gene>
    <name evidence="1" type="ORF">IMG5_205260</name>
</gene>
<dbReference type="RefSeq" id="XP_004023797.1">
    <property type="nucleotide sequence ID" value="XM_004023748.1"/>
</dbReference>
<dbReference type="Proteomes" id="UP000008983">
    <property type="component" value="Unassembled WGS sequence"/>
</dbReference>
<name>G0R6J2_ICHMU</name>
<evidence type="ECO:0000313" key="2">
    <source>
        <dbReference type="Proteomes" id="UP000008983"/>
    </source>
</evidence>
<dbReference type="EMBL" id="GL984402">
    <property type="protein sequence ID" value="EGR26913.1"/>
    <property type="molecule type" value="Genomic_DNA"/>
</dbReference>
<sequence length="205" mass="24140">MIIVEHVKAEQLTINALRVIILWFFQEIRNVQMPMKKSMLMSMLMSMSMPMPNNVVVNNIWMQIKFANNVILRVTLVQILIHVILVLKVDILQQVLQNVNYVTQIVRHAQKRTNANLVHRIIFQTKINNVYKNVINKSFEILMEFVNHVLLIVQIVNNLMNVQDVFRDFIYLIDSALKKLFALEILILNKINVKQNVLKKNLKIR</sequence>
<dbReference type="GeneID" id="14902965"/>
<accession>G0R6J2</accession>
<proteinExistence type="predicted"/>
<dbReference type="AlphaFoldDB" id="G0R6J2"/>
<reference evidence="1 2" key="1">
    <citation type="submission" date="2011-07" db="EMBL/GenBank/DDBJ databases">
        <authorList>
            <person name="Coyne R."/>
            <person name="Brami D."/>
            <person name="Johnson J."/>
            <person name="Hostetler J."/>
            <person name="Hannick L."/>
            <person name="Clark T."/>
            <person name="Cassidy-Hanley D."/>
            <person name="Inman J."/>
        </authorList>
    </citation>
    <scope>NUCLEOTIDE SEQUENCE [LARGE SCALE GENOMIC DNA]</scope>
    <source>
        <strain evidence="1 2">G5</strain>
    </source>
</reference>
<evidence type="ECO:0000313" key="1">
    <source>
        <dbReference type="EMBL" id="EGR26913.1"/>
    </source>
</evidence>
<keyword evidence="2" id="KW-1185">Reference proteome</keyword>
<protein>
    <submittedName>
        <fullName evidence="1">Uncharacterized protein</fullName>
    </submittedName>
</protein>